<dbReference type="PROSITE" id="PS00940">
    <property type="entry name" value="GAMMA_THIONIN"/>
    <property type="match status" value="1"/>
</dbReference>
<feature type="signal peptide" evidence="5">
    <location>
        <begin position="1"/>
        <end position="26"/>
    </location>
</feature>
<keyword evidence="1" id="KW-0929">Antimicrobial</keyword>
<keyword evidence="4" id="KW-1015">Disulfide bond</keyword>
<dbReference type="PANTHER" id="PTHR33147:SF46">
    <property type="entry name" value="DEFENSIN-LIKE PROTEIN 19"/>
    <property type="match status" value="1"/>
</dbReference>
<keyword evidence="2" id="KW-0295">Fungicide</keyword>
<dbReference type="InterPro" id="IPR003614">
    <property type="entry name" value="Knottins"/>
</dbReference>
<evidence type="ECO:0000256" key="1">
    <source>
        <dbReference type="ARBA" id="ARBA00022529"/>
    </source>
</evidence>
<evidence type="ECO:0000256" key="4">
    <source>
        <dbReference type="ARBA" id="ARBA00023157"/>
    </source>
</evidence>
<organism evidence="7">
    <name type="scientific">Datisca glomerata</name>
    <name type="common">Durango root</name>
    <dbReference type="NCBI Taxonomy" id="34297"/>
    <lineage>
        <taxon>Eukaryota</taxon>
        <taxon>Viridiplantae</taxon>
        <taxon>Streptophyta</taxon>
        <taxon>Embryophyta</taxon>
        <taxon>Tracheophyta</taxon>
        <taxon>Spermatophyta</taxon>
        <taxon>Magnoliopsida</taxon>
        <taxon>eudicotyledons</taxon>
        <taxon>Gunneridae</taxon>
        <taxon>Pentapetalae</taxon>
        <taxon>rosids</taxon>
        <taxon>fabids</taxon>
        <taxon>Cucurbitales</taxon>
        <taxon>Datiscaceae</taxon>
        <taxon>Datisca</taxon>
    </lineage>
</organism>
<dbReference type="GO" id="GO:0050832">
    <property type="term" value="P:defense response to fungus"/>
    <property type="evidence" value="ECO:0007669"/>
    <property type="project" value="UniProtKB-KW"/>
</dbReference>
<dbReference type="SMART" id="SM00505">
    <property type="entry name" value="Knot1"/>
    <property type="match status" value="1"/>
</dbReference>
<keyword evidence="3 5" id="KW-0732">Signal</keyword>
<evidence type="ECO:0000256" key="3">
    <source>
        <dbReference type="ARBA" id="ARBA00022729"/>
    </source>
</evidence>
<protein>
    <submittedName>
        <fullName evidence="7">Defensin 5</fullName>
    </submittedName>
</protein>
<evidence type="ECO:0000256" key="2">
    <source>
        <dbReference type="ARBA" id="ARBA00022577"/>
    </source>
</evidence>
<dbReference type="AlphaFoldDB" id="A0A6M3RI04"/>
<feature type="chain" id="PRO_5027036879" evidence="5">
    <location>
        <begin position="27"/>
        <end position="80"/>
    </location>
</feature>
<proteinExistence type="evidence at transcript level"/>
<feature type="domain" description="Knottins-like" evidence="6">
    <location>
        <begin position="27"/>
        <end position="72"/>
    </location>
</feature>
<gene>
    <name evidence="7" type="primary">DEF5</name>
</gene>
<dbReference type="Gene3D" id="3.30.30.10">
    <property type="entry name" value="Knottin, scorpion toxin-like"/>
    <property type="match status" value="1"/>
</dbReference>
<name>A0A6M3RI04_DATGL</name>
<sequence length="80" mass="9290">MSKTPKFSFLLIFLITFIFLLNTAIGMCEVRSRTWHGRCRSPSHCDAKCQQREKAVHGTCHGFLHRKCYCYYEDCIPVSA</sequence>
<evidence type="ECO:0000256" key="5">
    <source>
        <dbReference type="SAM" id="SignalP"/>
    </source>
</evidence>
<dbReference type="InterPro" id="IPR008176">
    <property type="entry name" value="Defensin_plant"/>
</dbReference>
<accession>A0A6M3RI04</accession>
<evidence type="ECO:0000313" key="7">
    <source>
        <dbReference type="EMBL" id="QJD20789.1"/>
    </source>
</evidence>
<reference evidence="7" key="1">
    <citation type="submission" date="2019-08" db="EMBL/GenBank/DDBJ databases">
        <authorList>
            <person name="Salgado M."/>
        </authorList>
    </citation>
    <scope>NUCLEOTIDE SEQUENCE</scope>
</reference>
<dbReference type="PANTHER" id="PTHR33147">
    <property type="entry name" value="DEFENSIN-LIKE PROTEIN 1"/>
    <property type="match status" value="1"/>
</dbReference>
<evidence type="ECO:0000259" key="6">
    <source>
        <dbReference type="SMART" id="SM00505"/>
    </source>
</evidence>
<dbReference type="InterPro" id="IPR036574">
    <property type="entry name" value="Scorpion_toxin-like_sf"/>
</dbReference>
<dbReference type="Pfam" id="PF00304">
    <property type="entry name" value="Gamma-thionin"/>
    <property type="match status" value="1"/>
</dbReference>
<dbReference type="EMBL" id="MN388821">
    <property type="protein sequence ID" value="QJD20789.1"/>
    <property type="molecule type" value="mRNA"/>
</dbReference>
<dbReference type="SUPFAM" id="SSF57095">
    <property type="entry name" value="Scorpion toxin-like"/>
    <property type="match status" value="1"/>
</dbReference>
<dbReference type="GO" id="GO:0031640">
    <property type="term" value="P:killing of cells of another organism"/>
    <property type="evidence" value="ECO:0007669"/>
    <property type="project" value="UniProtKB-KW"/>
</dbReference>